<dbReference type="GO" id="GO:0009307">
    <property type="term" value="P:DNA restriction-modification system"/>
    <property type="evidence" value="ECO:0007669"/>
    <property type="project" value="InterPro"/>
</dbReference>
<dbReference type="RefSeq" id="WP_012660315.1">
    <property type="nucleotide sequence ID" value="NZ_CP024845.1"/>
</dbReference>
<organism evidence="3 4">
    <name type="scientific">Halohasta litchfieldiae</name>
    <dbReference type="NCBI Taxonomy" id="1073996"/>
    <lineage>
        <taxon>Archaea</taxon>
        <taxon>Methanobacteriati</taxon>
        <taxon>Methanobacteriota</taxon>
        <taxon>Stenosarchaea group</taxon>
        <taxon>Halobacteria</taxon>
        <taxon>Halobacteriales</taxon>
        <taxon>Haloferacaceae</taxon>
        <taxon>Halohasta</taxon>
    </lineage>
</organism>
<dbReference type="STRING" id="1073996.SAMN05444271_13629"/>
<keyword evidence="1" id="KW-0175">Coiled coil</keyword>
<dbReference type="GO" id="GO:0004519">
    <property type="term" value="F:endonuclease activity"/>
    <property type="evidence" value="ECO:0007669"/>
    <property type="project" value="UniProtKB-KW"/>
</dbReference>
<evidence type="ECO:0000313" key="3">
    <source>
        <dbReference type="EMBL" id="SEJ25794.1"/>
    </source>
</evidence>
<dbReference type="KEGG" id="hae:halTADL_1563"/>
<dbReference type="EMBL" id="FNYR01000036">
    <property type="protein sequence ID" value="SEJ25794.1"/>
    <property type="molecule type" value="Genomic_DNA"/>
</dbReference>
<dbReference type="InterPro" id="IPR011335">
    <property type="entry name" value="Restrct_endonuc-II-like"/>
</dbReference>
<keyword evidence="3" id="KW-0540">Nuclease</keyword>
<protein>
    <submittedName>
        <fullName evidence="3">Restriction endonuclease</fullName>
    </submittedName>
</protein>
<dbReference type="Pfam" id="PF04471">
    <property type="entry name" value="Mrr_cat"/>
    <property type="match status" value="1"/>
</dbReference>
<dbReference type="InterPro" id="IPR007560">
    <property type="entry name" value="Restrct_endonuc_IV_Mrr"/>
</dbReference>
<evidence type="ECO:0000313" key="4">
    <source>
        <dbReference type="Proteomes" id="UP000198888"/>
    </source>
</evidence>
<dbReference type="GeneID" id="76389856"/>
<dbReference type="SUPFAM" id="SSF52980">
    <property type="entry name" value="Restriction endonuclease-like"/>
    <property type="match status" value="1"/>
</dbReference>
<sequence length="498" mass="55545">MTDTAALTAHLETIPPESTVELTWQTPNGTAQTKGQLVSYDPHSAARRIEATGSTLLLVPAEDGREISVAELTDGQTTYRGELCELSVKDHATEPLEITEQGLNVPAYLVGYTGFLVVETDTESHELRIPDPGLEAYDDRLLAPCNDPTTTELLVRPRAGPHRQYELVDTRPDTNSTTTDQPLAEYEGLDTAIHTVAALNETVATDDDLTDTTQTEARRRLQNIQTTLLDAHNMLCDPPADPDWQPTADEADPITAYHTTLDHLQSNLEQLETQATDETGSLDRQQCALKFSSAQHEVDKLRSVLCTSTDVPPRTDTDGRQNGDGRWLEYQLSNSLQRWGYRTQLREPIYGLEVDVVARRDPKQNDPTDWIVSQCKDWENRPITPDVIFRLCMLAFSAKAMPVLCHTTQLTDRAKEIANTWEVRVLELDDLNRGALPAPTSLALSDDLISFPTTSTAREKRNPLPLLFHGEPDKHFTYVPGYEPVGLTHEYRPVDGQD</sequence>
<dbReference type="Proteomes" id="UP000198888">
    <property type="component" value="Unassembled WGS sequence"/>
</dbReference>
<reference evidence="3 4" key="1">
    <citation type="submission" date="2016-10" db="EMBL/GenBank/DDBJ databases">
        <authorList>
            <person name="de Groot N.N."/>
        </authorList>
    </citation>
    <scope>NUCLEOTIDE SEQUENCE [LARGE SCALE GENOMIC DNA]</scope>
    <source>
        <strain evidence="3 4">DSM 22187</strain>
    </source>
</reference>
<accession>A0A2H4Q1S4</accession>
<gene>
    <name evidence="3" type="ORF">SAMN05444271_13629</name>
</gene>
<accession>A0A1H6XE69</accession>
<keyword evidence="3" id="KW-0255">Endonuclease</keyword>
<keyword evidence="4" id="KW-1185">Reference proteome</keyword>
<feature type="domain" description="Restriction endonuclease type IV Mrr" evidence="2">
    <location>
        <begin position="325"/>
        <end position="432"/>
    </location>
</feature>
<name>A0A1H6XE69_9EURY</name>
<dbReference type="AlphaFoldDB" id="A0A1H6XE69"/>
<feature type="coiled-coil region" evidence="1">
    <location>
        <begin position="254"/>
        <end position="281"/>
    </location>
</feature>
<dbReference type="GO" id="GO:0003677">
    <property type="term" value="F:DNA binding"/>
    <property type="evidence" value="ECO:0007669"/>
    <property type="project" value="InterPro"/>
</dbReference>
<evidence type="ECO:0000259" key="2">
    <source>
        <dbReference type="Pfam" id="PF04471"/>
    </source>
</evidence>
<keyword evidence="3" id="KW-0378">Hydrolase</keyword>
<proteinExistence type="predicted"/>
<dbReference type="OrthoDB" id="324010at2157"/>
<evidence type="ECO:0000256" key="1">
    <source>
        <dbReference type="SAM" id="Coils"/>
    </source>
</evidence>